<sequence>MAKFVSEIKVRNHIPNDLAFSILSKLPLKSFKPFECVRKSWALLFENSCFRTNFISIPHSDCTDISIFLYEVVAHDYSIRCSSYLLSGDRYENLVKLDFPDPIQEENFFFDFNTCYYCGCDPVTGTICLIQGYSLVLWNPTTNEYKAIPPSSLESVPLYRELASNDIHGFGYDYILDDFKIIRYMKFTTISDQQLERLDMRHKIVPWNEISYEPEWEIYSLRCNSWSKLDIDMPNHCESGSYEALNIDGMSHWWSESENRDKHFLVSFDLSNEMFVTTPIPIDIQTDIDTNFYLGLVQRRLVVLNRSVSSISWYYSDTPIFHISILGELGGKESWTKLFVVGPLPYIKCFIGAGKNGDIFFQKKDDRPISFNLGTQKAEEVVVNGANFYDIAIYKKSLLSVGGINK</sequence>
<feature type="domain" description="F-box associated beta-propeller type 1" evidence="1">
    <location>
        <begin position="109"/>
        <end position="375"/>
    </location>
</feature>
<evidence type="ECO:0000313" key="4">
    <source>
        <dbReference type="EnsemblPlants" id="AES68196"/>
    </source>
</evidence>
<dbReference type="Gramene" id="rna12897">
    <property type="protein sequence ID" value="RHN76553.1"/>
    <property type="gene ID" value="gene12897"/>
</dbReference>
<gene>
    <name evidence="2" type="ordered locus">MTR_2g104280</name>
    <name evidence="3" type="ORF">MtrunA17_Chr2g0333391</name>
</gene>
<dbReference type="InterPro" id="IPR006527">
    <property type="entry name" value="F-box-assoc_dom_typ1"/>
</dbReference>
<reference evidence="2 5" key="1">
    <citation type="journal article" date="2011" name="Nature">
        <title>The Medicago genome provides insight into the evolution of rhizobial symbioses.</title>
        <authorList>
            <person name="Young N.D."/>
            <person name="Debelle F."/>
            <person name="Oldroyd G.E."/>
            <person name="Geurts R."/>
            <person name="Cannon S.B."/>
            <person name="Udvardi M.K."/>
            <person name="Benedito V.A."/>
            <person name="Mayer K.F."/>
            <person name="Gouzy J."/>
            <person name="Schoof H."/>
            <person name="Van de Peer Y."/>
            <person name="Proost S."/>
            <person name="Cook D.R."/>
            <person name="Meyers B.C."/>
            <person name="Spannagl M."/>
            <person name="Cheung F."/>
            <person name="De Mita S."/>
            <person name="Krishnakumar V."/>
            <person name="Gundlach H."/>
            <person name="Zhou S."/>
            <person name="Mudge J."/>
            <person name="Bharti A.K."/>
            <person name="Murray J.D."/>
            <person name="Naoumkina M.A."/>
            <person name="Rosen B."/>
            <person name="Silverstein K.A."/>
            <person name="Tang H."/>
            <person name="Rombauts S."/>
            <person name="Zhao P.X."/>
            <person name="Zhou P."/>
            <person name="Barbe V."/>
            <person name="Bardou P."/>
            <person name="Bechner M."/>
            <person name="Bellec A."/>
            <person name="Berger A."/>
            <person name="Berges H."/>
            <person name="Bidwell S."/>
            <person name="Bisseling T."/>
            <person name="Choisne N."/>
            <person name="Couloux A."/>
            <person name="Denny R."/>
            <person name="Deshpande S."/>
            <person name="Dai X."/>
            <person name="Doyle J.J."/>
            <person name="Dudez A.M."/>
            <person name="Farmer A.D."/>
            <person name="Fouteau S."/>
            <person name="Franken C."/>
            <person name="Gibelin C."/>
            <person name="Gish J."/>
            <person name="Goldstein S."/>
            <person name="Gonzalez A.J."/>
            <person name="Green P.J."/>
            <person name="Hallab A."/>
            <person name="Hartog M."/>
            <person name="Hua A."/>
            <person name="Humphray S.J."/>
            <person name="Jeong D.H."/>
            <person name="Jing Y."/>
            <person name="Jocker A."/>
            <person name="Kenton S.M."/>
            <person name="Kim D.J."/>
            <person name="Klee K."/>
            <person name="Lai H."/>
            <person name="Lang C."/>
            <person name="Lin S."/>
            <person name="Macmil S.L."/>
            <person name="Magdelenat G."/>
            <person name="Matthews L."/>
            <person name="McCorrison J."/>
            <person name="Monaghan E.L."/>
            <person name="Mun J.H."/>
            <person name="Najar F.Z."/>
            <person name="Nicholson C."/>
            <person name="Noirot C."/>
            <person name="O'Bleness M."/>
            <person name="Paule C.R."/>
            <person name="Poulain J."/>
            <person name="Prion F."/>
            <person name="Qin B."/>
            <person name="Qu C."/>
            <person name="Retzel E.F."/>
            <person name="Riddle C."/>
            <person name="Sallet E."/>
            <person name="Samain S."/>
            <person name="Samson N."/>
            <person name="Sanders I."/>
            <person name="Saurat O."/>
            <person name="Scarpelli C."/>
            <person name="Schiex T."/>
            <person name="Segurens B."/>
            <person name="Severin A.J."/>
            <person name="Sherrier D.J."/>
            <person name="Shi R."/>
            <person name="Sims S."/>
            <person name="Singer S.R."/>
            <person name="Sinharoy S."/>
            <person name="Sterck L."/>
            <person name="Viollet A."/>
            <person name="Wang B.B."/>
            <person name="Wang K."/>
            <person name="Wang M."/>
            <person name="Wang X."/>
            <person name="Warfsmann J."/>
            <person name="Weissenbach J."/>
            <person name="White D.D."/>
            <person name="White J.D."/>
            <person name="Wiley G.B."/>
            <person name="Wincker P."/>
            <person name="Xing Y."/>
            <person name="Yang L."/>
            <person name="Yao Z."/>
            <person name="Ying F."/>
            <person name="Zhai J."/>
            <person name="Zhou L."/>
            <person name="Zuber A."/>
            <person name="Denarie J."/>
            <person name="Dixon R.A."/>
            <person name="May G.D."/>
            <person name="Schwartz D.C."/>
            <person name="Rogers J."/>
            <person name="Quetier F."/>
            <person name="Town C.D."/>
            <person name="Roe B.A."/>
        </authorList>
    </citation>
    <scope>NUCLEOTIDE SEQUENCE [LARGE SCALE GENOMIC DNA]</scope>
    <source>
        <strain evidence="2">A17</strain>
        <strain evidence="4 5">cv. Jemalong A17</strain>
    </source>
</reference>
<name>G7IIA9_MEDTR</name>
<organism evidence="2 5">
    <name type="scientific">Medicago truncatula</name>
    <name type="common">Barrel medic</name>
    <name type="synonym">Medicago tribuloides</name>
    <dbReference type="NCBI Taxonomy" id="3880"/>
    <lineage>
        <taxon>Eukaryota</taxon>
        <taxon>Viridiplantae</taxon>
        <taxon>Streptophyta</taxon>
        <taxon>Embryophyta</taxon>
        <taxon>Tracheophyta</taxon>
        <taxon>Spermatophyta</taxon>
        <taxon>Magnoliopsida</taxon>
        <taxon>eudicotyledons</taxon>
        <taxon>Gunneridae</taxon>
        <taxon>Pentapetalae</taxon>
        <taxon>rosids</taxon>
        <taxon>fabids</taxon>
        <taxon>Fabales</taxon>
        <taxon>Fabaceae</taxon>
        <taxon>Papilionoideae</taxon>
        <taxon>50 kb inversion clade</taxon>
        <taxon>NPAAA clade</taxon>
        <taxon>Hologalegina</taxon>
        <taxon>IRL clade</taxon>
        <taxon>Trifolieae</taxon>
        <taxon>Medicago</taxon>
    </lineage>
</organism>
<dbReference type="NCBIfam" id="TIGR01640">
    <property type="entry name" value="F_box_assoc_1"/>
    <property type="match status" value="1"/>
</dbReference>
<dbReference type="EMBL" id="PSQE01000002">
    <property type="protein sequence ID" value="RHN76553.1"/>
    <property type="molecule type" value="Genomic_DNA"/>
</dbReference>
<keyword evidence="5" id="KW-1185">Reference proteome</keyword>
<dbReference type="PANTHER" id="PTHR31672">
    <property type="entry name" value="BNACNNG10540D PROTEIN"/>
    <property type="match status" value="1"/>
</dbReference>
<evidence type="ECO:0000259" key="1">
    <source>
        <dbReference type="Pfam" id="PF07734"/>
    </source>
</evidence>
<dbReference type="AlphaFoldDB" id="G7IIA9"/>
<dbReference type="PaxDb" id="3880-AES68196"/>
<dbReference type="Proteomes" id="UP000002051">
    <property type="component" value="Chromosome 2"/>
</dbReference>
<reference evidence="4" key="3">
    <citation type="submission" date="2015-04" db="UniProtKB">
        <authorList>
            <consortium name="EnsemblPlants"/>
        </authorList>
    </citation>
    <scope>IDENTIFICATION</scope>
    <source>
        <strain evidence="4">cv. Jemalong A17</strain>
    </source>
</reference>
<dbReference type="EnsemblPlants" id="AES68196">
    <property type="protein sequence ID" value="AES68196"/>
    <property type="gene ID" value="MTR_2g104280"/>
</dbReference>
<dbReference type="InterPro" id="IPR050796">
    <property type="entry name" value="SCF_F-box_component"/>
</dbReference>
<evidence type="ECO:0000313" key="3">
    <source>
        <dbReference type="EMBL" id="RHN76553.1"/>
    </source>
</evidence>
<evidence type="ECO:0000313" key="2">
    <source>
        <dbReference type="EMBL" id="AES68196.1"/>
    </source>
</evidence>
<accession>G7IIA9</accession>
<dbReference type="InterPro" id="IPR017451">
    <property type="entry name" value="F-box-assoc_interact_dom"/>
</dbReference>
<dbReference type="Proteomes" id="UP000265566">
    <property type="component" value="Chromosome 2"/>
</dbReference>
<evidence type="ECO:0000313" key="5">
    <source>
        <dbReference type="Proteomes" id="UP000002051"/>
    </source>
</evidence>
<reference evidence="3" key="5">
    <citation type="journal article" date="2018" name="Nat. Plants">
        <title>Whole-genome landscape of Medicago truncatula symbiotic genes.</title>
        <authorList>
            <person name="Pecrix Y."/>
            <person name="Gamas P."/>
            <person name="Carrere S."/>
        </authorList>
    </citation>
    <scope>NUCLEOTIDE SEQUENCE</scope>
    <source>
        <tissue evidence="3">Leaves</tissue>
    </source>
</reference>
<dbReference type="Pfam" id="PF07734">
    <property type="entry name" value="FBA_1"/>
    <property type="match status" value="1"/>
</dbReference>
<reference evidence="2 5" key="2">
    <citation type="journal article" date="2014" name="BMC Genomics">
        <title>An improved genome release (version Mt4.0) for the model legume Medicago truncatula.</title>
        <authorList>
            <person name="Tang H."/>
            <person name="Krishnakumar V."/>
            <person name="Bidwell S."/>
            <person name="Rosen B."/>
            <person name="Chan A."/>
            <person name="Zhou S."/>
            <person name="Gentzbittel L."/>
            <person name="Childs K.L."/>
            <person name="Yandell M."/>
            <person name="Gundlach H."/>
            <person name="Mayer K.F."/>
            <person name="Schwartz D.C."/>
            <person name="Town C.D."/>
        </authorList>
    </citation>
    <scope>GENOME REANNOTATION</scope>
    <source>
        <strain evidence="4 5">cv. Jemalong A17</strain>
    </source>
</reference>
<dbReference type="PANTHER" id="PTHR31672:SF13">
    <property type="entry name" value="F-BOX PROTEIN CPR30-LIKE"/>
    <property type="match status" value="1"/>
</dbReference>
<proteinExistence type="predicted"/>
<protein>
    <submittedName>
        <fullName evidence="2">F-box protein interaction domain protein</fullName>
    </submittedName>
    <submittedName>
        <fullName evidence="3">Putative F-box associated interaction domain-containing protein</fullName>
    </submittedName>
</protein>
<dbReference type="EMBL" id="CM001218">
    <property type="protein sequence ID" value="AES68196.1"/>
    <property type="molecule type" value="Genomic_DNA"/>
</dbReference>
<dbReference type="OrthoDB" id="1555129at2759"/>
<evidence type="ECO:0000313" key="6">
    <source>
        <dbReference type="Proteomes" id="UP000265566"/>
    </source>
</evidence>
<dbReference type="HOGENOM" id="CLU_027176_5_0_1"/>
<reference evidence="6" key="4">
    <citation type="journal article" date="2018" name="Nat. Plants">
        <title>Whole-genome landscape of Medicago truncatula symbiotic genes.</title>
        <authorList>
            <person name="Pecrix Y."/>
            <person name="Staton S.E."/>
            <person name="Sallet E."/>
            <person name="Lelandais-Briere C."/>
            <person name="Moreau S."/>
            <person name="Carrere S."/>
            <person name="Blein T."/>
            <person name="Jardinaud M.F."/>
            <person name="Latrasse D."/>
            <person name="Zouine M."/>
            <person name="Zahm M."/>
            <person name="Kreplak J."/>
            <person name="Mayjonade B."/>
            <person name="Satge C."/>
            <person name="Perez M."/>
            <person name="Cauet S."/>
            <person name="Marande W."/>
            <person name="Chantry-Darmon C."/>
            <person name="Lopez-Roques C."/>
            <person name="Bouchez O."/>
            <person name="Berard A."/>
            <person name="Debelle F."/>
            <person name="Munos S."/>
            <person name="Bendahmane A."/>
            <person name="Berges H."/>
            <person name="Niebel A."/>
            <person name="Buitink J."/>
            <person name="Frugier F."/>
            <person name="Benhamed M."/>
            <person name="Crespi M."/>
            <person name="Gouzy J."/>
            <person name="Gamas P."/>
        </authorList>
    </citation>
    <scope>NUCLEOTIDE SEQUENCE [LARGE SCALE GENOMIC DNA]</scope>
    <source>
        <strain evidence="6">cv. Jemalong A17</strain>
    </source>
</reference>